<reference evidence="1 2" key="1">
    <citation type="submission" date="2015-01" db="EMBL/GenBank/DDBJ databases">
        <title>Genome Assembly of Bacillus badius MTCC 1458.</title>
        <authorList>
            <person name="Verma A."/>
            <person name="Khatri I."/>
            <person name="Mual P."/>
            <person name="Subramanian S."/>
            <person name="Krishnamurthi S."/>
        </authorList>
    </citation>
    <scope>NUCLEOTIDE SEQUENCE [LARGE SCALE GENOMIC DNA]</scope>
    <source>
        <strain evidence="1 2">MTCC 1458</strain>
    </source>
</reference>
<protein>
    <submittedName>
        <fullName evidence="1">Uncharacterized protein</fullName>
    </submittedName>
</protein>
<keyword evidence="2" id="KW-1185">Reference proteome</keyword>
<organism evidence="1 2">
    <name type="scientific">Bacillus badius</name>
    <dbReference type="NCBI Taxonomy" id="1455"/>
    <lineage>
        <taxon>Bacteria</taxon>
        <taxon>Bacillati</taxon>
        <taxon>Bacillota</taxon>
        <taxon>Bacilli</taxon>
        <taxon>Bacillales</taxon>
        <taxon>Bacillaceae</taxon>
        <taxon>Pseudobacillus</taxon>
    </lineage>
</organism>
<evidence type="ECO:0000313" key="2">
    <source>
        <dbReference type="Proteomes" id="UP000031982"/>
    </source>
</evidence>
<dbReference type="EMBL" id="JXLP01000003">
    <property type="protein sequence ID" value="KIL79376.1"/>
    <property type="molecule type" value="Genomic_DNA"/>
</dbReference>
<gene>
    <name evidence="1" type="ORF">SD77_3242</name>
</gene>
<sequence>MLFPPLLTNVLSISENKMKEEGKTALQKKKRGAHSAPLSFFILL</sequence>
<dbReference type="Proteomes" id="UP000031982">
    <property type="component" value="Unassembled WGS sequence"/>
</dbReference>
<proteinExistence type="predicted"/>
<comment type="caution">
    <text evidence="1">The sequence shown here is derived from an EMBL/GenBank/DDBJ whole genome shotgun (WGS) entry which is preliminary data.</text>
</comment>
<accession>A0ABR5AXA2</accession>
<evidence type="ECO:0000313" key="1">
    <source>
        <dbReference type="EMBL" id="KIL79376.1"/>
    </source>
</evidence>
<name>A0ABR5AXA2_BACBA</name>